<feature type="binding site" evidence="8">
    <location>
        <position position="81"/>
    </location>
    <ligand>
        <name>Zn(2+)</name>
        <dbReference type="ChEBI" id="CHEBI:29105"/>
        <label>1</label>
    </ligand>
</feature>
<dbReference type="Gene3D" id="3.40.390.10">
    <property type="entry name" value="Collagenase (Catalytic Domain)"/>
    <property type="match status" value="1"/>
</dbReference>
<dbReference type="SMART" id="SM00235">
    <property type="entry name" value="ZnMc"/>
    <property type="match status" value="1"/>
</dbReference>
<evidence type="ECO:0000256" key="2">
    <source>
        <dbReference type="ARBA" id="ARBA00022670"/>
    </source>
</evidence>
<dbReference type="GO" id="GO:0030198">
    <property type="term" value="P:extracellular matrix organization"/>
    <property type="evidence" value="ECO:0007669"/>
    <property type="project" value="TreeGrafter"/>
</dbReference>
<feature type="binding site" evidence="8">
    <location>
        <position position="103"/>
    </location>
    <ligand>
        <name>Ca(2+)</name>
        <dbReference type="ChEBI" id="CHEBI:29108"/>
        <label>2</label>
    </ligand>
</feature>
<feature type="active site" evidence="7">
    <location>
        <position position="130"/>
    </location>
</feature>
<feature type="binding site" evidence="8">
    <location>
        <position position="133"/>
    </location>
    <ligand>
        <name>Zn(2+)</name>
        <dbReference type="ChEBI" id="CHEBI:29105"/>
        <label>2</label>
        <note>catalytic</note>
    </ligand>
</feature>
<feature type="binding site" evidence="8">
    <location>
        <position position="129"/>
    </location>
    <ligand>
        <name>Zn(2+)</name>
        <dbReference type="ChEBI" id="CHEBI:29105"/>
        <label>2</label>
        <note>catalytic</note>
    </ligand>
</feature>
<gene>
    <name evidence="10" type="ORF">AB205_0132610</name>
</gene>
<comment type="cofactor">
    <cofactor evidence="8">
        <name>Zn(2+)</name>
        <dbReference type="ChEBI" id="CHEBI:29105"/>
    </cofactor>
    <text evidence="8">Binds 2 Zn(2+) ions per subunit.</text>
</comment>
<feature type="binding site" evidence="8">
    <location>
        <position position="110"/>
    </location>
    <ligand>
        <name>Ca(2+)</name>
        <dbReference type="ChEBI" id="CHEBI:29108"/>
        <label>1</label>
    </ligand>
</feature>
<feature type="binding site" evidence="8">
    <location>
        <position position="112"/>
    </location>
    <ligand>
        <name>Ca(2+)</name>
        <dbReference type="ChEBI" id="CHEBI:29108"/>
        <label>1</label>
    </ligand>
</feature>
<feature type="binding site" evidence="8">
    <location>
        <position position="147"/>
    </location>
    <ligand>
        <name>Zn(2+)</name>
        <dbReference type="ChEBI" id="CHEBI:29105"/>
        <label>2</label>
        <note>catalytic</note>
    </ligand>
</feature>
<reference evidence="11" key="1">
    <citation type="journal article" date="2017" name="Nat. Commun.">
        <title>The North American bullfrog draft genome provides insight into hormonal regulation of long noncoding RNA.</title>
        <authorList>
            <person name="Hammond S.A."/>
            <person name="Warren R.L."/>
            <person name="Vandervalk B.P."/>
            <person name="Kucuk E."/>
            <person name="Khan H."/>
            <person name="Gibb E.A."/>
            <person name="Pandoh P."/>
            <person name="Kirk H."/>
            <person name="Zhao Y."/>
            <person name="Jones M."/>
            <person name="Mungall A.J."/>
            <person name="Coope R."/>
            <person name="Pleasance S."/>
            <person name="Moore R.A."/>
            <person name="Holt R.A."/>
            <person name="Round J.M."/>
            <person name="Ohora S."/>
            <person name="Walle B.V."/>
            <person name="Veldhoen N."/>
            <person name="Helbing C.C."/>
            <person name="Birol I."/>
        </authorList>
    </citation>
    <scope>NUCLEOTIDE SEQUENCE [LARGE SCALE GENOMIC DNA]</scope>
</reference>
<dbReference type="GO" id="GO:0006508">
    <property type="term" value="P:proteolysis"/>
    <property type="evidence" value="ECO:0007669"/>
    <property type="project" value="UniProtKB-KW"/>
</dbReference>
<feature type="binding site" evidence="8">
    <location>
        <position position="112"/>
    </location>
    <ligand>
        <name>Ca(2+)</name>
        <dbReference type="ChEBI" id="CHEBI:29108"/>
        <label>3</label>
    </ligand>
</feature>
<accession>A0A2G9RRY4</accession>
<dbReference type="GO" id="GO:0031012">
    <property type="term" value="C:extracellular matrix"/>
    <property type="evidence" value="ECO:0007669"/>
    <property type="project" value="InterPro"/>
</dbReference>
<proteinExistence type="inferred from homology"/>
<feature type="binding site" evidence="8">
    <location>
        <position position="94"/>
    </location>
    <ligand>
        <name>Zn(2+)</name>
        <dbReference type="ChEBI" id="CHEBI:29105"/>
        <label>1</label>
    </ligand>
</feature>
<keyword evidence="2" id="KW-0645">Protease</keyword>
<comment type="similarity">
    <text evidence="1">Belongs to the peptidase M10A family.</text>
</comment>
<evidence type="ECO:0000313" key="11">
    <source>
        <dbReference type="Proteomes" id="UP000228934"/>
    </source>
</evidence>
<evidence type="ECO:0000256" key="4">
    <source>
        <dbReference type="ARBA" id="ARBA00022801"/>
    </source>
</evidence>
<feature type="binding site" evidence="8">
    <location>
        <position position="105"/>
    </location>
    <ligand>
        <name>Ca(2+)</name>
        <dbReference type="ChEBI" id="CHEBI:29108"/>
        <label>2</label>
    </ligand>
</feature>
<dbReference type="GO" id="GO:0005615">
    <property type="term" value="C:extracellular space"/>
    <property type="evidence" value="ECO:0007669"/>
    <property type="project" value="TreeGrafter"/>
</dbReference>
<keyword evidence="11" id="KW-1185">Reference proteome</keyword>
<dbReference type="AlphaFoldDB" id="A0A2G9RRY4"/>
<feature type="non-terminal residue" evidence="10">
    <location>
        <position position="1"/>
    </location>
</feature>
<feature type="binding site" evidence="8">
    <location>
        <position position="7"/>
    </location>
    <ligand>
        <name>Ca(2+)</name>
        <dbReference type="ChEBI" id="CHEBI:29108"/>
        <label>1</label>
    </ligand>
</feature>
<comment type="cofactor">
    <cofactor evidence="8">
        <name>Ca(2+)</name>
        <dbReference type="ChEBI" id="CHEBI:29108"/>
    </cofactor>
    <text evidence="8">Can bind about 5 Ca(2+) ions per subunit.</text>
</comment>
<dbReference type="OrthoDB" id="9897549at2759"/>
<evidence type="ECO:0000256" key="3">
    <source>
        <dbReference type="ARBA" id="ARBA00022723"/>
    </source>
</evidence>
<organism evidence="10 11">
    <name type="scientific">Aquarana catesbeiana</name>
    <name type="common">American bullfrog</name>
    <name type="synonym">Rana catesbeiana</name>
    <dbReference type="NCBI Taxonomy" id="8400"/>
    <lineage>
        <taxon>Eukaryota</taxon>
        <taxon>Metazoa</taxon>
        <taxon>Chordata</taxon>
        <taxon>Craniata</taxon>
        <taxon>Vertebrata</taxon>
        <taxon>Euteleostomi</taxon>
        <taxon>Amphibia</taxon>
        <taxon>Batrachia</taxon>
        <taxon>Anura</taxon>
        <taxon>Neobatrachia</taxon>
        <taxon>Ranoidea</taxon>
        <taxon>Ranidae</taxon>
        <taxon>Aquarana</taxon>
    </lineage>
</organism>
<keyword evidence="3 8" id="KW-0479">Metal-binding</keyword>
<dbReference type="Proteomes" id="UP000228934">
    <property type="component" value="Unassembled WGS sequence"/>
</dbReference>
<dbReference type="InterPro" id="IPR024079">
    <property type="entry name" value="MetalloPept_cat_dom_sf"/>
</dbReference>
<feature type="binding site" evidence="8">
    <location>
        <position position="41"/>
    </location>
    <ligand>
        <name>Ca(2+)</name>
        <dbReference type="ChEBI" id="CHEBI:29108"/>
        <label>2</label>
    </ligand>
</feature>
<evidence type="ECO:0000256" key="5">
    <source>
        <dbReference type="ARBA" id="ARBA00022833"/>
    </source>
</evidence>
<feature type="binding site" evidence="8">
    <location>
        <position position="107"/>
    </location>
    <ligand>
        <name>Zn(2+)</name>
        <dbReference type="ChEBI" id="CHEBI:29105"/>
        <label>1</label>
    </ligand>
</feature>
<evidence type="ECO:0000313" key="10">
    <source>
        <dbReference type="EMBL" id="PIO30640.1"/>
    </source>
</evidence>
<name>A0A2G9RRY4_AQUCT</name>
<keyword evidence="8" id="KW-0106">Calcium</keyword>
<dbReference type="GO" id="GO:0004222">
    <property type="term" value="F:metalloendopeptidase activity"/>
    <property type="evidence" value="ECO:0007669"/>
    <property type="project" value="InterPro"/>
</dbReference>
<dbReference type="InterPro" id="IPR033739">
    <property type="entry name" value="M10A_MMP"/>
</dbReference>
<keyword evidence="6" id="KW-1015">Disulfide bond</keyword>
<dbReference type="InterPro" id="IPR001818">
    <property type="entry name" value="Pept_M10_metallopeptidase"/>
</dbReference>
<sequence>IFNYTPDLPPAEVDKAIQKAFRVWSEVTPLQFIRLQNGTADMMIYFGGRGILNSYNLQQTWLFIHVFFNILYLWCHLEHGDFFPFDGPSGVLAHAFPPGDHIGGDIHFDDEETWTVNVSDFNLFSVAVHEIGHSLGLDHSGNPQALMFPFYTHFSSEVFTLPADDVLGIQEL</sequence>
<dbReference type="SUPFAM" id="SSF55486">
    <property type="entry name" value="Metalloproteases ('zincins'), catalytic domain"/>
    <property type="match status" value="1"/>
</dbReference>
<dbReference type="InterPro" id="IPR006026">
    <property type="entry name" value="Peptidase_Metallo"/>
</dbReference>
<dbReference type="PANTHER" id="PTHR10201">
    <property type="entry name" value="MATRIX METALLOPROTEINASE"/>
    <property type="match status" value="1"/>
</dbReference>
<feature type="binding site" evidence="8">
    <location>
        <position position="139"/>
    </location>
    <ligand>
        <name>Zn(2+)</name>
        <dbReference type="ChEBI" id="CHEBI:29105"/>
        <label>2</label>
        <note>catalytic</note>
    </ligand>
</feature>
<feature type="binding site" evidence="8">
    <location>
        <position position="89"/>
    </location>
    <ligand>
        <name>Ca(2+)</name>
        <dbReference type="ChEBI" id="CHEBI:29108"/>
        <label>3</label>
    </ligand>
</feature>
<dbReference type="Pfam" id="PF00413">
    <property type="entry name" value="Peptidase_M10"/>
    <property type="match status" value="1"/>
</dbReference>
<feature type="non-terminal residue" evidence="10">
    <location>
        <position position="172"/>
    </location>
</feature>
<keyword evidence="5 8" id="KW-0862">Zinc</keyword>
<keyword evidence="4" id="KW-0378">Hydrolase</keyword>
<evidence type="ECO:0000259" key="9">
    <source>
        <dbReference type="SMART" id="SM00235"/>
    </source>
</evidence>
<evidence type="ECO:0000256" key="1">
    <source>
        <dbReference type="ARBA" id="ARBA00010370"/>
    </source>
</evidence>
<feature type="binding site" evidence="8">
    <location>
        <position position="109"/>
    </location>
    <ligand>
        <name>Ca(2+)</name>
        <dbReference type="ChEBI" id="CHEBI:29108"/>
        <label>3</label>
    </ligand>
</feature>
<dbReference type="CDD" id="cd04278">
    <property type="entry name" value="ZnMc_MMP"/>
    <property type="match status" value="1"/>
</dbReference>
<dbReference type="EMBL" id="KV934875">
    <property type="protein sequence ID" value="PIO30640.1"/>
    <property type="molecule type" value="Genomic_DNA"/>
</dbReference>
<dbReference type="PANTHER" id="PTHR10201:SF165">
    <property type="entry name" value="COLLAGENASE 3"/>
    <property type="match status" value="1"/>
</dbReference>
<evidence type="ECO:0000256" key="8">
    <source>
        <dbReference type="PIRSR" id="PIRSR621190-2"/>
    </source>
</evidence>
<feature type="domain" description="Peptidase metallopeptidase" evidence="9">
    <location>
        <begin position="1"/>
        <end position="172"/>
    </location>
</feature>
<evidence type="ECO:0000256" key="6">
    <source>
        <dbReference type="ARBA" id="ARBA00023157"/>
    </source>
</evidence>
<dbReference type="GO" id="GO:0008270">
    <property type="term" value="F:zinc ion binding"/>
    <property type="evidence" value="ECO:0007669"/>
    <property type="project" value="InterPro"/>
</dbReference>
<dbReference type="PRINTS" id="PR00138">
    <property type="entry name" value="MATRIXIN"/>
</dbReference>
<feature type="binding site" evidence="8">
    <location>
        <position position="87"/>
    </location>
    <ligand>
        <name>Ca(2+)</name>
        <dbReference type="ChEBI" id="CHEBI:29108"/>
        <label>3</label>
    </ligand>
</feature>
<dbReference type="GO" id="GO:0030574">
    <property type="term" value="P:collagen catabolic process"/>
    <property type="evidence" value="ECO:0007669"/>
    <property type="project" value="TreeGrafter"/>
</dbReference>
<feature type="binding site" evidence="8">
    <location>
        <position position="86"/>
    </location>
    <ligand>
        <name>Ca(2+)</name>
        <dbReference type="ChEBI" id="CHEBI:29108"/>
        <label>3</label>
    </ligand>
</feature>
<evidence type="ECO:0000256" key="7">
    <source>
        <dbReference type="PIRSR" id="PIRSR621190-1"/>
    </source>
</evidence>
<protein>
    <recommendedName>
        <fullName evidence="9">Peptidase metallopeptidase domain-containing protein</fullName>
    </recommendedName>
</protein>
<feature type="binding site" evidence="8">
    <location>
        <position position="79"/>
    </location>
    <ligand>
        <name>Zn(2+)</name>
        <dbReference type="ChEBI" id="CHEBI:29105"/>
        <label>1</label>
    </ligand>
</feature>
<dbReference type="InterPro" id="IPR021190">
    <property type="entry name" value="Pept_M10A"/>
</dbReference>